<dbReference type="GO" id="GO:0016020">
    <property type="term" value="C:membrane"/>
    <property type="evidence" value="ECO:0007669"/>
    <property type="project" value="UniProtKB-SubCell"/>
</dbReference>
<keyword evidence="9" id="KW-1208">Phospholipid metabolism</keyword>
<dbReference type="AlphaFoldDB" id="A0A3B3R324"/>
<keyword evidence="3 10" id="KW-0808">Transferase</keyword>
<reference evidence="12" key="1">
    <citation type="submission" date="2025-08" db="UniProtKB">
        <authorList>
            <consortium name="Ensembl"/>
        </authorList>
    </citation>
    <scope>IDENTIFICATION</scope>
</reference>
<feature type="region of interest" description="Disordered" evidence="11">
    <location>
        <begin position="241"/>
        <end position="261"/>
    </location>
</feature>
<keyword evidence="7" id="KW-0472">Membrane</keyword>
<sequence>MGLEVLLYVPNLIGYIRVLLVLAAWAGFNNPEIFVPCYGISVILDGVDGFVARRLKQTSELGAWLDVVIDNTGRGMLWSMLFQWGWLVPSLEWSVFVCNHRDHGAEWKCSFSESPRWVRAVMANSFKSPLGVLAISGLHILPMWLYGLQMGILTQILHLPAWLQTLGTLLLSMGRLLCLSVEVGGYIFRFYKSKISIFAERHRRSASSVYLSIWELPPASSSNPVTSQSSLSDMVHLDPRQVPHQKSDAAKKGGVRGARLL</sequence>
<evidence type="ECO:0000256" key="3">
    <source>
        <dbReference type="ARBA" id="ARBA00022679"/>
    </source>
</evidence>
<keyword evidence="8" id="KW-0594">Phospholipid biosynthesis</keyword>
<evidence type="ECO:0000256" key="7">
    <source>
        <dbReference type="ARBA" id="ARBA00023136"/>
    </source>
</evidence>
<evidence type="ECO:0000256" key="11">
    <source>
        <dbReference type="SAM" id="MobiDB-lite"/>
    </source>
</evidence>
<reference evidence="12" key="2">
    <citation type="submission" date="2025-09" db="UniProtKB">
        <authorList>
            <consortium name="Ensembl"/>
        </authorList>
    </citation>
    <scope>IDENTIFICATION</scope>
</reference>
<dbReference type="GO" id="GO:0016780">
    <property type="term" value="F:phosphotransferase activity, for other substituted phosphate groups"/>
    <property type="evidence" value="ECO:0007669"/>
    <property type="project" value="InterPro"/>
</dbReference>
<proteinExistence type="inferred from homology"/>
<evidence type="ECO:0000256" key="2">
    <source>
        <dbReference type="ARBA" id="ARBA00022516"/>
    </source>
</evidence>
<keyword evidence="6" id="KW-0443">Lipid metabolism</keyword>
<evidence type="ECO:0000256" key="4">
    <source>
        <dbReference type="ARBA" id="ARBA00022692"/>
    </source>
</evidence>
<dbReference type="PANTHER" id="PTHR15362:SF13">
    <property type="entry name" value="SI:CH1073-145M9.1"/>
    <property type="match status" value="1"/>
</dbReference>
<keyword evidence="4" id="KW-0812">Transmembrane</keyword>
<evidence type="ECO:0000313" key="13">
    <source>
        <dbReference type="Proteomes" id="UP000261540"/>
    </source>
</evidence>
<evidence type="ECO:0000313" key="12">
    <source>
        <dbReference type="Ensembl" id="ENSPKIP00000012788.1"/>
    </source>
</evidence>
<dbReference type="PANTHER" id="PTHR15362">
    <property type="entry name" value="PHOSPHATIDYLINOSITOL SYNTHASE"/>
    <property type="match status" value="1"/>
</dbReference>
<dbReference type="InterPro" id="IPR000462">
    <property type="entry name" value="CDP-OH_P_trans"/>
</dbReference>
<evidence type="ECO:0000256" key="9">
    <source>
        <dbReference type="ARBA" id="ARBA00023264"/>
    </source>
</evidence>
<organism evidence="12 13">
    <name type="scientific">Paramormyrops kingsleyae</name>
    <dbReference type="NCBI Taxonomy" id="1676925"/>
    <lineage>
        <taxon>Eukaryota</taxon>
        <taxon>Metazoa</taxon>
        <taxon>Chordata</taxon>
        <taxon>Craniata</taxon>
        <taxon>Vertebrata</taxon>
        <taxon>Euteleostomi</taxon>
        <taxon>Actinopterygii</taxon>
        <taxon>Neopterygii</taxon>
        <taxon>Teleostei</taxon>
        <taxon>Osteoglossocephala</taxon>
        <taxon>Osteoglossomorpha</taxon>
        <taxon>Osteoglossiformes</taxon>
        <taxon>Mormyridae</taxon>
        <taxon>Paramormyrops</taxon>
    </lineage>
</organism>
<dbReference type="PROSITE" id="PS00379">
    <property type="entry name" value="CDP_ALCOHOL_P_TRANSF"/>
    <property type="match status" value="1"/>
</dbReference>
<evidence type="ECO:0000256" key="10">
    <source>
        <dbReference type="RuleBase" id="RU003750"/>
    </source>
</evidence>
<dbReference type="GeneTree" id="ENSGT00940000154169"/>
<protein>
    <recommendedName>
        <fullName evidence="14">CDP-diacylglycerol--inositol 3-phosphatidyltransferase</fullName>
    </recommendedName>
</protein>
<name>A0A3B3R324_9TELE</name>
<keyword evidence="2" id="KW-0444">Lipid biosynthesis</keyword>
<evidence type="ECO:0000256" key="5">
    <source>
        <dbReference type="ARBA" id="ARBA00022989"/>
    </source>
</evidence>
<dbReference type="Ensembl" id="ENSPKIT00000037191.1">
    <property type="protein sequence ID" value="ENSPKIP00000012788.1"/>
    <property type="gene ID" value="ENSPKIG00000000473.1"/>
</dbReference>
<evidence type="ECO:0000256" key="8">
    <source>
        <dbReference type="ARBA" id="ARBA00023209"/>
    </source>
</evidence>
<evidence type="ECO:0000256" key="6">
    <source>
        <dbReference type="ARBA" id="ARBA00023098"/>
    </source>
</evidence>
<accession>A0A3B3R324</accession>
<feature type="compositionally biased region" description="Basic and acidic residues" evidence="11">
    <location>
        <begin position="241"/>
        <end position="251"/>
    </location>
</feature>
<comment type="similarity">
    <text evidence="10">Belongs to the CDP-alcohol phosphatidyltransferase class-I family.</text>
</comment>
<evidence type="ECO:0000256" key="1">
    <source>
        <dbReference type="ARBA" id="ARBA00004141"/>
    </source>
</evidence>
<dbReference type="GO" id="GO:0008654">
    <property type="term" value="P:phospholipid biosynthetic process"/>
    <property type="evidence" value="ECO:0007669"/>
    <property type="project" value="UniProtKB-KW"/>
</dbReference>
<dbReference type="InterPro" id="IPR048254">
    <property type="entry name" value="CDP_ALCOHOL_P_TRANSF_CS"/>
</dbReference>
<dbReference type="Pfam" id="PF01066">
    <property type="entry name" value="CDP-OH_P_transf"/>
    <property type="match status" value="1"/>
</dbReference>
<evidence type="ECO:0008006" key="14">
    <source>
        <dbReference type="Google" id="ProtNLM"/>
    </source>
</evidence>
<comment type="subcellular location">
    <subcellularLocation>
        <location evidence="1">Membrane</location>
        <topology evidence="1">Multi-pass membrane protein</topology>
    </subcellularLocation>
</comment>
<dbReference type="Proteomes" id="UP000261540">
    <property type="component" value="Unplaced"/>
</dbReference>
<keyword evidence="5" id="KW-1133">Transmembrane helix</keyword>
<dbReference type="Gene3D" id="1.20.120.1760">
    <property type="match status" value="1"/>
</dbReference>
<dbReference type="STRING" id="1676925.ENSPKIP00000012788"/>
<keyword evidence="13" id="KW-1185">Reference proteome</keyword>
<dbReference type="InterPro" id="IPR043130">
    <property type="entry name" value="CDP-OH_PTrfase_TM_dom"/>
</dbReference>